<dbReference type="SUPFAM" id="SSF55895">
    <property type="entry name" value="Ribonuclease Rh-like"/>
    <property type="match status" value="1"/>
</dbReference>
<dbReference type="InterPro" id="IPR036430">
    <property type="entry name" value="RNase_T2-like_sf"/>
</dbReference>
<dbReference type="InterPro" id="IPR001568">
    <property type="entry name" value="RNase_T2-like"/>
</dbReference>
<accession>A0A835BWF9</accession>
<feature type="chain" id="PRO_5032782930" evidence="3">
    <location>
        <begin position="21"/>
        <end position="258"/>
    </location>
</feature>
<sequence>MARGTILLCLSLGLLAAANAVPFDFYYLVLKLIKLKRWIYLFLCTQWPGSICSDPCCMPKYGYPSEDFYIESFQAFDVSINKPIVRCRNSESFDIKKLDPIENSLKHYWSNINCPPTDGVDTWKSAWNSYGVCSGLKQLDYFEAALDLMKKAGVLVALSEQGINADMDMYSTEKIKWAVRQRIGVEPVVQCKDGPFVKRLDKIYLCVDTDAKTFIECPKLPATTCTEAACFQPFHNWMLNSTAAAAAFDSKILLPTDI</sequence>
<feature type="signal peptide" evidence="3">
    <location>
        <begin position="1"/>
        <end position="20"/>
    </location>
</feature>
<comment type="similarity">
    <text evidence="1 2">Belongs to the RNase T2 family.</text>
</comment>
<reference evidence="4" key="1">
    <citation type="submission" date="2020-07" db="EMBL/GenBank/DDBJ databases">
        <title>Genome sequence and genetic diversity analysis of an under-domesticated orphan crop, white fonio (Digitaria exilis).</title>
        <authorList>
            <person name="Bennetzen J.L."/>
            <person name="Chen S."/>
            <person name="Ma X."/>
            <person name="Wang X."/>
            <person name="Yssel A.E.J."/>
            <person name="Chaluvadi S.R."/>
            <person name="Johnson M."/>
            <person name="Gangashetty P."/>
            <person name="Hamidou F."/>
            <person name="Sanogo M.D."/>
            <person name="Zwaenepoel A."/>
            <person name="Wallace J."/>
            <person name="Van De Peer Y."/>
            <person name="Van Deynze A."/>
        </authorList>
    </citation>
    <scope>NUCLEOTIDE SEQUENCE</scope>
    <source>
        <tissue evidence="4">Leaves</tissue>
    </source>
</reference>
<dbReference type="GO" id="GO:0006401">
    <property type="term" value="P:RNA catabolic process"/>
    <property type="evidence" value="ECO:0007669"/>
    <property type="project" value="TreeGrafter"/>
</dbReference>
<evidence type="ECO:0000313" key="5">
    <source>
        <dbReference type="Proteomes" id="UP000636709"/>
    </source>
</evidence>
<dbReference type="GO" id="GO:0003723">
    <property type="term" value="F:RNA binding"/>
    <property type="evidence" value="ECO:0007669"/>
    <property type="project" value="InterPro"/>
</dbReference>
<proteinExistence type="inferred from homology"/>
<evidence type="ECO:0000256" key="3">
    <source>
        <dbReference type="SAM" id="SignalP"/>
    </source>
</evidence>
<evidence type="ECO:0000313" key="4">
    <source>
        <dbReference type="EMBL" id="KAF8701015.1"/>
    </source>
</evidence>
<dbReference type="OrthoDB" id="435754at2759"/>
<dbReference type="Gene3D" id="3.90.730.10">
    <property type="entry name" value="Ribonuclease T2-like"/>
    <property type="match status" value="1"/>
</dbReference>
<dbReference type="PANTHER" id="PTHR11240:SF47">
    <property type="entry name" value="OS09G0537700 PROTEIN"/>
    <property type="match status" value="1"/>
</dbReference>
<keyword evidence="3" id="KW-0732">Signal</keyword>
<dbReference type="GO" id="GO:0005576">
    <property type="term" value="C:extracellular region"/>
    <property type="evidence" value="ECO:0007669"/>
    <property type="project" value="TreeGrafter"/>
</dbReference>
<dbReference type="Pfam" id="PF00445">
    <property type="entry name" value="Ribonuclease_T2"/>
    <property type="match status" value="1"/>
</dbReference>
<gene>
    <name evidence="4" type="ORF">HU200_033907</name>
</gene>
<dbReference type="AlphaFoldDB" id="A0A835BWF9"/>
<dbReference type="Proteomes" id="UP000636709">
    <property type="component" value="Unassembled WGS sequence"/>
</dbReference>
<dbReference type="PANTHER" id="PTHR11240">
    <property type="entry name" value="RIBONUCLEASE T2"/>
    <property type="match status" value="1"/>
</dbReference>
<dbReference type="EMBL" id="JACEFO010001823">
    <property type="protein sequence ID" value="KAF8701015.1"/>
    <property type="molecule type" value="Genomic_DNA"/>
</dbReference>
<protein>
    <submittedName>
        <fullName evidence="4">Uncharacterized protein</fullName>
    </submittedName>
</protein>
<dbReference type="GO" id="GO:0033897">
    <property type="term" value="F:ribonuclease T2 activity"/>
    <property type="evidence" value="ECO:0007669"/>
    <property type="project" value="InterPro"/>
</dbReference>
<organism evidence="4 5">
    <name type="scientific">Digitaria exilis</name>
    <dbReference type="NCBI Taxonomy" id="1010633"/>
    <lineage>
        <taxon>Eukaryota</taxon>
        <taxon>Viridiplantae</taxon>
        <taxon>Streptophyta</taxon>
        <taxon>Embryophyta</taxon>
        <taxon>Tracheophyta</taxon>
        <taxon>Spermatophyta</taxon>
        <taxon>Magnoliopsida</taxon>
        <taxon>Liliopsida</taxon>
        <taxon>Poales</taxon>
        <taxon>Poaceae</taxon>
        <taxon>PACMAD clade</taxon>
        <taxon>Panicoideae</taxon>
        <taxon>Panicodae</taxon>
        <taxon>Paniceae</taxon>
        <taxon>Anthephorinae</taxon>
        <taxon>Digitaria</taxon>
    </lineage>
</organism>
<evidence type="ECO:0000256" key="2">
    <source>
        <dbReference type="RuleBase" id="RU004328"/>
    </source>
</evidence>
<name>A0A835BWF9_9POAL</name>
<comment type="caution">
    <text evidence="4">The sequence shown here is derived from an EMBL/GenBank/DDBJ whole genome shotgun (WGS) entry which is preliminary data.</text>
</comment>
<evidence type="ECO:0000256" key="1">
    <source>
        <dbReference type="ARBA" id="ARBA00007469"/>
    </source>
</evidence>
<keyword evidence="5" id="KW-1185">Reference proteome</keyword>